<sequence>MKLKLLEKETGREVSGVRWFQKTRIPYTDVFAAEKEGDKSYLTLTSSGVVSRKKPHEENQIITEVW</sequence>
<evidence type="ECO:0000313" key="2">
    <source>
        <dbReference type="Proteomes" id="UP000259864"/>
    </source>
</evidence>
<dbReference type="Proteomes" id="UP000259864">
    <property type="component" value="Chromosome 1"/>
</dbReference>
<dbReference type="EMBL" id="LS991949">
    <property type="protein sequence ID" value="SYV89936.1"/>
    <property type="molecule type" value="Genomic_DNA"/>
</dbReference>
<protein>
    <submittedName>
        <fullName evidence="1">Uncharacterized protein</fullName>
    </submittedName>
</protein>
<dbReference type="AlphaFoldDB" id="A0A3B0PEJ3"/>
<evidence type="ECO:0000313" key="1">
    <source>
        <dbReference type="EMBL" id="SYV89936.1"/>
    </source>
</evidence>
<dbReference type="KEGG" id="mala:NCTC10135_00443"/>
<organism evidence="1 2">
    <name type="scientific">Metamycoplasma alkalescens</name>
    <dbReference type="NCBI Taxonomy" id="45363"/>
    <lineage>
        <taxon>Bacteria</taxon>
        <taxon>Bacillati</taxon>
        <taxon>Mycoplasmatota</taxon>
        <taxon>Mycoplasmoidales</taxon>
        <taxon>Metamycoplasmataceae</taxon>
        <taxon>Metamycoplasma</taxon>
    </lineage>
</organism>
<accession>A0A3B0PEJ3</accession>
<proteinExistence type="predicted"/>
<reference evidence="2" key="1">
    <citation type="submission" date="2018-06" db="EMBL/GenBank/DDBJ databases">
        <authorList>
            <consortium name="Pathogen Informatics"/>
        </authorList>
    </citation>
    <scope>NUCLEOTIDE SEQUENCE [LARGE SCALE GENOMIC DNA]</scope>
    <source>
        <strain evidence="2">NCTC10135</strain>
    </source>
</reference>
<feature type="non-terminal residue" evidence="1">
    <location>
        <position position="66"/>
    </location>
</feature>
<name>A0A3B0PEJ3_9BACT</name>
<gene>
    <name evidence="1" type="ORF">NCTC10135_00443</name>
</gene>